<protein>
    <submittedName>
        <fullName evidence="4">GNAT family N-acetyltransferase</fullName>
    </submittedName>
</protein>
<dbReference type="GO" id="GO:0019290">
    <property type="term" value="P:siderophore biosynthetic process"/>
    <property type="evidence" value="ECO:0007669"/>
    <property type="project" value="InterPro"/>
</dbReference>
<dbReference type="InterPro" id="IPR019432">
    <property type="entry name" value="Acyltransferase_MbtK/IucB-like"/>
</dbReference>
<proteinExistence type="predicted"/>
<reference evidence="4 5" key="1">
    <citation type="submission" date="2018-03" db="EMBL/GenBank/DDBJ databases">
        <title>Genome sequence of the symbiotic type strain Mesorhizobium helmanticense CSLC115NT isolated from Lotus corniculatus nodules.</title>
        <authorList>
            <person name="Sannazzaro A.I."/>
            <person name="Torres Tejerizo G.A."/>
            <person name="Dip D."/>
            <person name="Caballero M."/>
            <person name="Pistorio M."/>
            <person name="Estrella M.J."/>
        </authorList>
    </citation>
    <scope>NUCLEOTIDE SEQUENCE [LARGE SCALE GENOMIC DNA]</scope>
    <source>
        <strain evidence="4 5">CSLC115N</strain>
    </source>
</reference>
<dbReference type="PANTHER" id="PTHR31438">
    <property type="entry name" value="LYSINE N-ACYLTRANSFERASE C17G9.06C-RELATED"/>
    <property type="match status" value="1"/>
</dbReference>
<evidence type="ECO:0000259" key="3">
    <source>
        <dbReference type="PROSITE" id="PS51186"/>
    </source>
</evidence>
<dbReference type="Pfam" id="PF13523">
    <property type="entry name" value="Acetyltransf_8"/>
    <property type="match status" value="1"/>
</dbReference>
<dbReference type="SUPFAM" id="SSF55729">
    <property type="entry name" value="Acyl-CoA N-acyltransferases (Nat)"/>
    <property type="match status" value="1"/>
</dbReference>
<organism evidence="4 5">
    <name type="scientific">Mesorhizobium helmanticense</name>
    <dbReference type="NCBI Taxonomy" id="1776423"/>
    <lineage>
        <taxon>Bacteria</taxon>
        <taxon>Pseudomonadati</taxon>
        <taxon>Pseudomonadota</taxon>
        <taxon>Alphaproteobacteria</taxon>
        <taxon>Hyphomicrobiales</taxon>
        <taxon>Phyllobacteriaceae</taxon>
        <taxon>Mesorhizobium</taxon>
    </lineage>
</organism>
<dbReference type="CDD" id="cd04301">
    <property type="entry name" value="NAT_SF"/>
    <property type="match status" value="1"/>
</dbReference>
<feature type="domain" description="N-acetyltransferase" evidence="3">
    <location>
        <begin position="9"/>
        <end position="167"/>
    </location>
</feature>
<comment type="pathway">
    <text evidence="1">Siderophore biosynthesis.</text>
</comment>
<dbReference type="OrthoDB" id="9814648at2"/>
<evidence type="ECO:0000313" key="4">
    <source>
        <dbReference type="EMBL" id="PTE10414.1"/>
    </source>
</evidence>
<dbReference type="InterPro" id="IPR000182">
    <property type="entry name" value="GNAT_dom"/>
</dbReference>
<dbReference type="InterPro" id="IPR016181">
    <property type="entry name" value="Acyl_CoA_acyltransferase"/>
</dbReference>
<dbReference type="GO" id="GO:0016410">
    <property type="term" value="F:N-acyltransferase activity"/>
    <property type="evidence" value="ECO:0007669"/>
    <property type="project" value="TreeGrafter"/>
</dbReference>
<accession>A0A2T4IXM3</accession>
<dbReference type="PANTHER" id="PTHR31438:SF1">
    <property type="entry name" value="LYSINE N-ACYLTRANSFERASE C17G9.06C-RELATED"/>
    <property type="match status" value="1"/>
</dbReference>
<dbReference type="GO" id="GO:0046677">
    <property type="term" value="P:response to antibiotic"/>
    <property type="evidence" value="ECO:0007669"/>
    <property type="project" value="UniProtKB-KW"/>
</dbReference>
<evidence type="ECO:0000256" key="2">
    <source>
        <dbReference type="ARBA" id="ARBA00023251"/>
    </source>
</evidence>
<name>A0A2T4IXM3_9HYPH</name>
<gene>
    <name evidence="4" type="ORF">C9427_10035</name>
</gene>
<dbReference type="PROSITE" id="PS51186">
    <property type="entry name" value="GNAT"/>
    <property type="match status" value="1"/>
</dbReference>
<dbReference type="SMART" id="SM01006">
    <property type="entry name" value="AlcB"/>
    <property type="match status" value="1"/>
</dbReference>
<dbReference type="EMBL" id="PZJX01000024">
    <property type="protein sequence ID" value="PTE10414.1"/>
    <property type="molecule type" value="Genomic_DNA"/>
</dbReference>
<dbReference type="Gene3D" id="3.40.630.30">
    <property type="match status" value="1"/>
</dbReference>
<keyword evidence="2" id="KW-0046">Antibiotic resistance</keyword>
<keyword evidence="5" id="KW-1185">Reference proteome</keyword>
<dbReference type="RefSeq" id="WP_107649019.1">
    <property type="nucleotide sequence ID" value="NZ_PZJX01000024.1"/>
</dbReference>
<comment type="caution">
    <text evidence="4">The sequence shown here is derived from an EMBL/GenBank/DDBJ whole genome shotgun (WGS) entry which is preliminary data.</text>
</comment>
<evidence type="ECO:0000313" key="5">
    <source>
        <dbReference type="Proteomes" id="UP000240259"/>
    </source>
</evidence>
<evidence type="ECO:0000256" key="1">
    <source>
        <dbReference type="ARBA" id="ARBA00004924"/>
    </source>
</evidence>
<sequence>MPLEAGLHYDFRPVTEKDLPMIAGWLAEPHVAQWWDDPEKEIAEIAKHIDSISVEPLIIELDGRPIGYLQSYDPHLEDGHPYGDQPFGTLGIDLSIGRPELVGRGHGSAIVRQFVEQLFEEGAPRVIIDPDPANAQAIRAYQKAGFREIDRRQSEYGDAVLMAIDAEAGDAQQEDVEEGR</sequence>
<keyword evidence="4" id="KW-0808">Transferase</keyword>
<dbReference type="Proteomes" id="UP000240259">
    <property type="component" value="Unassembled WGS sequence"/>
</dbReference>
<dbReference type="AlphaFoldDB" id="A0A2T4IXM3"/>